<accession>F9PBF9</accession>
<name>F9PBF9_9STRE</name>
<dbReference type="eggNOG" id="COG0266">
    <property type="taxonomic scope" value="Bacteria"/>
</dbReference>
<keyword evidence="1" id="KW-0479">Metal-binding</keyword>
<dbReference type="SUPFAM" id="SSF57716">
    <property type="entry name" value="Glucocorticoid receptor-like (DNA-binding domain)"/>
    <property type="match status" value="1"/>
</dbReference>
<dbReference type="InterPro" id="IPR015887">
    <property type="entry name" value="DNA_glyclase_Znf_dom_DNA_BS"/>
</dbReference>
<evidence type="ECO:0000256" key="1">
    <source>
        <dbReference type="PROSITE-ProRule" id="PRU00391"/>
    </source>
</evidence>
<comment type="caution">
    <text evidence="3">The sequence shown here is derived from an EMBL/GenBank/DDBJ whole genome shotgun (WGS) entry which is preliminary data.</text>
</comment>
<evidence type="ECO:0000259" key="2">
    <source>
        <dbReference type="PROSITE" id="PS51066"/>
    </source>
</evidence>
<dbReference type="PROSITE" id="PS51066">
    <property type="entry name" value="ZF_FPG_2"/>
    <property type="match status" value="1"/>
</dbReference>
<dbReference type="InterPro" id="IPR010663">
    <property type="entry name" value="Znf_FPG/IleRS"/>
</dbReference>
<organism evidence="3 4">
    <name type="scientific">Streptococcus infantis X</name>
    <dbReference type="NCBI Taxonomy" id="997830"/>
    <lineage>
        <taxon>Bacteria</taxon>
        <taxon>Bacillati</taxon>
        <taxon>Bacillota</taxon>
        <taxon>Bacilli</taxon>
        <taxon>Lactobacillales</taxon>
        <taxon>Streptococcaceae</taxon>
        <taxon>Streptococcus</taxon>
    </lineage>
</organism>
<gene>
    <name evidence="3" type="ORF">HMPREF1124_1180</name>
</gene>
<sequence>MQEMHQVYDKAGQSCSRCGTIIEKIQLGGRGTHFCPKCQRRK</sequence>
<reference evidence="3 4" key="1">
    <citation type="submission" date="2011-07" db="EMBL/GenBank/DDBJ databases">
        <authorList>
            <person name="Harkins D.M."/>
            <person name="Madupu R."/>
            <person name="Durkin A.S."/>
            <person name="Torralba M."/>
            <person name="Methe B."/>
            <person name="Sutton G.G."/>
            <person name="Nelson K.E."/>
        </authorList>
    </citation>
    <scope>NUCLEOTIDE SEQUENCE [LARGE SCALE GENOMIC DNA]</scope>
    <source>
        <strain evidence="3 4">X</strain>
    </source>
</reference>
<dbReference type="GO" id="GO:0006284">
    <property type="term" value="P:base-excision repair"/>
    <property type="evidence" value="ECO:0007669"/>
    <property type="project" value="InterPro"/>
</dbReference>
<dbReference type="GO" id="GO:0003677">
    <property type="term" value="F:DNA binding"/>
    <property type="evidence" value="ECO:0007669"/>
    <property type="project" value="InterPro"/>
</dbReference>
<dbReference type="Pfam" id="PF06827">
    <property type="entry name" value="zf-FPG_IleRS"/>
    <property type="match status" value="1"/>
</dbReference>
<protein>
    <submittedName>
        <fullName evidence="3">Putative DNA-formamidopyrimidine glycosylase</fullName>
    </submittedName>
</protein>
<keyword evidence="1" id="KW-0862">Zinc</keyword>
<dbReference type="EMBL" id="AFUQ01000001">
    <property type="protein sequence ID" value="EGV15667.1"/>
    <property type="molecule type" value="Genomic_DNA"/>
</dbReference>
<dbReference type="Proteomes" id="UP000003399">
    <property type="component" value="Unassembled WGS sequence"/>
</dbReference>
<dbReference type="GO" id="GO:0003906">
    <property type="term" value="F:DNA-(apurinic or apyrimidinic site) endonuclease activity"/>
    <property type="evidence" value="ECO:0007669"/>
    <property type="project" value="InterPro"/>
</dbReference>
<dbReference type="GO" id="GO:0016799">
    <property type="term" value="F:hydrolase activity, hydrolyzing N-glycosyl compounds"/>
    <property type="evidence" value="ECO:0007669"/>
    <property type="project" value="InterPro"/>
</dbReference>
<proteinExistence type="predicted"/>
<dbReference type="PATRIC" id="fig|997830.4.peg.658"/>
<feature type="domain" description="FPG-type" evidence="2">
    <location>
        <begin position="6"/>
        <end position="40"/>
    </location>
</feature>
<dbReference type="PROSITE" id="PS01242">
    <property type="entry name" value="ZF_FPG_1"/>
    <property type="match status" value="1"/>
</dbReference>
<evidence type="ECO:0000313" key="4">
    <source>
        <dbReference type="Proteomes" id="UP000003399"/>
    </source>
</evidence>
<dbReference type="AlphaFoldDB" id="F9PBF9"/>
<dbReference type="Gene3D" id="1.10.8.50">
    <property type="match status" value="1"/>
</dbReference>
<dbReference type="InterPro" id="IPR000214">
    <property type="entry name" value="Znf_DNA_glyclase/AP_lyase"/>
</dbReference>
<evidence type="ECO:0000313" key="3">
    <source>
        <dbReference type="EMBL" id="EGV15667.1"/>
    </source>
</evidence>
<dbReference type="GO" id="GO:0008270">
    <property type="term" value="F:zinc ion binding"/>
    <property type="evidence" value="ECO:0007669"/>
    <property type="project" value="UniProtKB-KW"/>
</dbReference>
<keyword evidence="1" id="KW-0863">Zinc-finger</keyword>